<comment type="caution">
    <text evidence="1">The sequence shown here is derived from an EMBL/GenBank/DDBJ whole genome shotgun (WGS) entry which is preliminary data.</text>
</comment>
<name>A0ABX0IDC0_9FLAO</name>
<dbReference type="EMBL" id="JAAJBV010000002">
    <property type="protein sequence ID" value="NHM03687.1"/>
    <property type="molecule type" value="Genomic_DNA"/>
</dbReference>
<sequence length="465" mass="55291">MNYQKKFNTGVVEKLKNLISNDDSSIIKYYLNKNEFKYHFENNDFTVCDFYEIPRDLGNEMISTFKSNLNQKSNDFRKADFECAKLLYESIKITPKQASDIDFWSYLHHFDMYKYIHLRWNEIESPSKSSRETYINRHWLMTLSSQKHLINYPLTTLWWSIHLTIDDSMDDPYELSKIYFNNNRYRTVTFGGSSYVRHKEAILGILEFYKIHDIKETKENGDRISKFVNLLGGTKPLGFFKKEWFVKQLEMKFQDLCNPKELKLPFSNSQTFNEPLNRIQEKTNSKDEIVKYFNLSQDGNHKLTDLPANFTWSVPIYESFRNGFLLVCYNEEGNINKVTLKSILNKSRDLYKNGVYKTNTINNLLIDNDENKLIGICYTYKGNKYFKAHNISQLKENNDVIGLKGYQTVYDIYDKIEYKILPSECRDDLGNLYIKSFTAKGKSLKNKYYRENWGILNKYWPEIFI</sequence>
<dbReference type="Pfam" id="PF19866">
    <property type="entry name" value="DUF6339"/>
    <property type="match status" value="1"/>
</dbReference>
<reference evidence="1 2" key="1">
    <citation type="submission" date="2020-02" db="EMBL/GenBank/DDBJ databases">
        <authorList>
            <person name="Chen W.-M."/>
        </authorList>
    </citation>
    <scope>NUCLEOTIDE SEQUENCE [LARGE SCALE GENOMIC DNA]</scope>
    <source>
        <strain evidence="1 2">TWA-26</strain>
    </source>
</reference>
<keyword evidence="2" id="KW-1185">Reference proteome</keyword>
<organism evidence="1 2">
    <name type="scientific">Flavobacterium celericrescens</name>
    <dbReference type="NCBI Taxonomy" id="2709780"/>
    <lineage>
        <taxon>Bacteria</taxon>
        <taxon>Pseudomonadati</taxon>
        <taxon>Bacteroidota</taxon>
        <taxon>Flavobacteriia</taxon>
        <taxon>Flavobacteriales</taxon>
        <taxon>Flavobacteriaceae</taxon>
        <taxon>Flavobacterium</taxon>
    </lineage>
</organism>
<accession>A0ABX0IDC0</accession>
<gene>
    <name evidence="1" type="ORF">G4L40_03090</name>
</gene>
<dbReference type="InterPro" id="IPR045920">
    <property type="entry name" value="DUF6339"/>
</dbReference>
<proteinExistence type="predicted"/>
<dbReference type="Proteomes" id="UP000761423">
    <property type="component" value="Unassembled WGS sequence"/>
</dbReference>
<protein>
    <submittedName>
        <fullName evidence="1">Uncharacterized protein</fullName>
    </submittedName>
</protein>
<dbReference type="RefSeq" id="WP_166235701.1">
    <property type="nucleotide sequence ID" value="NZ_JAAJBV010000002.1"/>
</dbReference>
<evidence type="ECO:0000313" key="2">
    <source>
        <dbReference type="Proteomes" id="UP000761423"/>
    </source>
</evidence>
<evidence type="ECO:0000313" key="1">
    <source>
        <dbReference type="EMBL" id="NHM03687.1"/>
    </source>
</evidence>